<dbReference type="AlphaFoldDB" id="A0A2B7ZA55"/>
<feature type="active site" evidence="7">
    <location>
        <position position="746"/>
    </location>
</feature>
<evidence type="ECO:0000256" key="5">
    <source>
        <dbReference type="ARBA" id="ARBA00023125"/>
    </source>
</evidence>
<keyword evidence="13" id="KW-1185">Reference proteome</keyword>
<dbReference type="Gene3D" id="2.30.30.490">
    <property type="match status" value="1"/>
</dbReference>
<evidence type="ECO:0000256" key="7">
    <source>
        <dbReference type="PROSITE-ProRule" id="PRU01016"/>
    </source>
</evidence>
<comment type="caution">
    <text evidence="12">The sequence shown here is derived from an EMBL/GenBank/DDBJ whole genome shotgun (WGS) entry which is preliminary data.</text>
</comment>
<feature type="compositionally biased region" description="Polar residues" evidence="10">
    <location>
        <begin position="29"/>
        <end position="39"/>
    </location>
</feature>
<proteinExistence type="inferred from homology"/>
<feature type="compositionally biased region" description="Acidic residues" evidence="10">
    <location>
        <begin position="1"/>
        <end position="16"/>
    </location>
</feature>
<reference evidence="12 13" key="1">
    <citation type="submission" date="2017-10" db="EMBL/GenBank/DDBJ databases">
        <title>Comparative genomics in systemic dimorphic fungi from Ajellomycetaceae.</title>
        <authorList>
            <person name="Munoz J.F."/>
            <person name="Mcewen J.G."/>
            <person name="Clay O.K."/>
            <person name="Cuomo C.A."/>
        </authorList>
    </citation>
    <scope>NUCLEOTIDE SEQUENCE [LARGE SCALE GENOMIC DNA]</scope>
    <source>
        <strain evidence="12 13">UAMH4076</strain>
    </source>
</reference>
<keyword evidence="3 7" id="KW-0808">Transferase</keyword>
<name>A0A2B7ZA55_9EURO</name>
<gene>
    <name evidence="12" type="ORF">GX50_06788</name>
</gene>
<sequence length="1238" mass="139908">MVGSTDSEDLNADLDIIDQQQKELDSEQRQQLSEASQGNGEPLEELVGISLPPLTFPNSSYHGYEIPHPKSSEREAVAALLNEPGIDRQTYDENEFISLQLDDFVIYALPYGSPAPHGMVSLDQIAGKLGKQTVKFFFDGVLKVPGSQGLYLEKVPFRLVSIGGYEDIEQHSVGKDMWIQSIYGASTSVGDLWYQLGTAALEYKDYHKSFCWLADLAKYFIDYLHNHEGITLHHFKNDFSSWLKNLHGADLSFMQWMNEYRSLDFRQAINAYSNFLEKQAFDLDSSYCNHPLWAELGVTQDNRVLPMQPQKAKGTVVTPYVYQCFKNMEWANHLTAVKLDPQISAKHQSWLGELGFLRKEKKVKKMELGCTVELEGTVGVCPKDVIAIRRDHQTPWKGMEDLWYAVVQDVHPRKNRPARLSLIWLYRPSETVCADLTYPHANELFFSDHCNCEDDVIDTSEIVEKVNVTFFAHEAEKEAMFFVRQTYFSEDETFTSLKGEHFYCQCRKPTPKPDFAIGDTVLIESFNESNSDQIYLEPAEIHEFSGFSQVNVRVLPRRGRDYNDASCRPNELIYTNRTRSIHVDQIERRCQIRFYTEEEKRDGSIPAPYNRDGTGDAFYITAQEISSERGPELVSLQHPPVGFREGPNYSEESSFRKLQALNIFSGGGSFDRGLEEGGAIKNMWAVEWSPAPMLTYRANHHNPDKMKLFLGSVNDFLLQAFQGKAEASNLVAKLGDVEFISAGSPCQGYSNVNGRKGNAISMQNSSMIASVASYVDFYRPKYAILENVIAMSNRTHEKNPLCQLLCTFVGMGYQVRILNLDAWSFGAPQSRSRLFILIAAPGLQLPTHPPLTHSHPLKTTQKSLGEAPNGLPFGKRHWDIPVFNFLSVFESIKDLPRIGTGRITPVDYPDHRPTRFESSSNQNLINNIPKAPRIQGLREAVAREFFYPEEGKNARLRKFQRSWSRVHPHLLLPTVTTFPSPWCRFTGRWLHWEEDRIMTVMEVRRAQGFPDDEVLVGSPAQQWKVVGNSVARQVALALGLVVREAVLQNQYKKESENSVAVTHSIQIVVEKLKEEPVQSTTDPAAESDEESEEASSSLEAEAAQNTLLPWELAILQPKKPHENHSGDALESTVIDLTDDTPPPLDHGPAIKRTKSFMTSILTPWRPRLESITVGDDVMATPNRPLDGDDSFFNLDNGKRALGCSFDTFGSGPVNSPLKKRKPNDKALEETNGFWSGLM</sequence>
<comment type="subcellular location">
    <subcellularLocation>
        <location evidence="1">Nucleus</location>
    </subcellularLocation>
</comment>
<evidence type="ECO:0000313" key="13">
    <source>
        <dbReference type="Proteomes" id="UP000226031"/>
    </source>
</evidence>
<dbReference type="PROSITE" id="PS51679">
    <property type="entry name" value="SAM_MT_C5"/>
    <property type="match status" value="1"/>
</dbReference>
<evidence type="ECO:0000256" key="1">
    <source>
        <dbReference type="ARBA" id="ARBA00004123"/>
    </source>
</evidence>
<dbReference type="PANTHER" id="PTHR10629">
    <property type="entry name" value="CYTOSINE-SPECIFIC METHYLTRANSFERASE"/>
    <property type="match status" value="1"/>
</dbReference>
<protein>
    <recommendedName>
        <fullName evidence="9">Cytosine-specific methyltransferase</fullName>
        <ecNumber evidence="9">2.1.1.37</ecNumber>
    </recommendedName>
</protein>
<dbReference type="GO" id="GO:0005634">
    <property type="term" value="C:nucleus"/>
    <property type="evidence" value="ECO:0007669"/>
    <property type="project" value="UniProtKB-SubCell"/>
</dbReference>
<keyword evidence="5" id="KW-0238">DNA-binding</keyword>
<dbReference type="InterPro" id="IPR001525">
    <property type="entry name" value="C5_MeTfrase"/>
</dbReference>
<dbReference type="InterPro" id="IPR043151">
    <property type="entry name" value="BAH_sf"/>
</dbReference>
<evidence type="ECO:0000256" key="3">
    <source>
        <dbReference type="ARBA" id="ARBA00022679"/>
    </source>
</evidence>
<dbReference type="VEuPathDB" id="FungiDB:EMCG_09776"/>
<dbReference type="Proteomes" id="UP000226031">
    <property type="component" value="Unassembled WGS sequence"/>
</dbReference>
<feature type="domain" description="BAH" evidence="11">
    <location>
        <begin position="378"/>
        <end position="498"/>
    </location>
</feature>
<keyword evidence="4 7" id="KW-0949">S-adenosyl-L-methionine</keyword>
<dbReference type="GO" id="GO:0003886">
    <property type="term" value="F:DNA (cytosine-5-)-methyltransferase activity"/>
    <property type="evidence" value="ECO:0007669"/>
    <property type="project" value="UniProtKB-EC"/>
</dbReference>
<dbReference type="NCBIfam" id="TIGR00675">
    <property type="entry name" value="dcm"/>
    <property type="match status" value="1"/>
</dbReference>
<comment type="similarity">
    <text evidence="7 8">Belongs to the class I-like SAM-binding methyltransferase superfamily. C5-methyltransferase family.</text>
</comment>
<evidence type="ECO:0000256" key="4">
    <source>
        <dbReference type="ARBA" id="ARBA00022691"/>
    </source>
</evidence>
<dbReference type="CDD" id="cd04370">
    <property type="entry name" value="BAH"/>
    <property type="match status" value="1"/>
</dbReference>
<dbReference type="GO" id="GO:0003682">
    <property type="term" value="F:chromatin binding"/>
    <property type="evidence" value="ECO:0007669"/>
    <property type="project" value="InterPro"/>
</dbReference>
<dbReference type="Pfam" id="PF00145">
    <property type="entry name" value="DNA_methylase"/>
    <property type="match status" value="1"/>
</dbReference>
<evidence type="ECO:0000256" key="9">
    <source>
        <dbReference type="RuleBase" id="RU000417"/>
    </source>
</evidence>
<organism evidence="12 13">
    <name type="scientific">[Emmonsia] crescens</name>
    <dbReference type="NCBI Taxonomy" id="73230"/>
    <lineage>
        <taxon>Eukaryota</taxon>
        <taxon>Fungi</taxon>
        <taxon>Dikarya</taxon>
        <taxon>Ascomycota</taxon>
        <taxon>Pezizomycotina</taxon>
        <taxon>Eurotiomycetes</taxon>
        <taxon>Eurotiomycetidae</taxon>
        <taxon>Onygenales</taxon>
        <taxon>Ajellomycetaceae</taxon>
        <taxon>Emergomyces</taxon>
    </lineage>
</organism>
<evidence type="ECO:0000256" key="2">
    <source>
        <dbReference type="ARBA" id="ARBA00022603"/>
    </source>
</evidence>
<keyword evidence="2 7" id="KW-0489">Methyltransferase</keyword>
<feature type="region of interest" description="Disordered" evidence="10">
    <location>
        <begin position="1073"/>
        <end position="1101"/>
    </location>
</feature>
<dbReference type="Gene3D" id="3.40.50.150">
    <property type="entry name" value="Vaccinia Virus protein VP39"/>
    <property type="match status" value="1"/>
</dbReference>
<dbReference type="GO" id="GO:0044027">
    <property type="term" value="P:negative regulation of gene expression via chromosomal CpG island methylation"/>
    <property type="evidence" value="ECO:0007669"/>
    <property type="project" value="TreeGrafter"/>
</dbReference>
<dbReference type="PROSITE" id="PS51038">
    <property type="entry name" value="BAH"/>
    <property type="match status" value="1"/>
</dbReference>
<dbReference type="InterPro" id="IPR018117">
    <property type="entry name" value="C5_DNA_meth_AS"/>
</dbReference>
<feature type="region of interest" description="Disordered" evidence="10">
    <location>
        <begin position="1212"/>
        <end position="1238"/>
    </location>
</feature>
<dbReference type="SUPFAM" id="SSF53335">
    <property type="entry name" value="S-adenosyl-L-methionine-dependent methyltransferases"/>
    <property type="match status" value="1"/>
</dbReference>
<dbReference type="Pfam" id="PF25423">
    <property type="entry name" value="DUF7893"/>
    <property type="match status" value="1"/>
</dbReference>
<dbReference type="PROSITE" id="PS00094">
    <property type="entry name" value="C5_MTASE_1"/>
    <property type="match status" value="1"/>
</dbReference>
<dbReference type="EC" id="2.1.1.37" evidence="9"/>
<dbReference type="PRINTS" id="PR00105">
    <property type="entry name" value="C5METTRFRASE"/>
</dbReference>
<dbReference type="InterPro" id="IPR057215">
    <property type="entry name" value="DUF7893"/>
</dbReference>
<accession>A0A2B7ZA55</accession>
<dbReference type="GO" id="GO:0003677">
    <property type="term" value="F:DNA binding"/>
    <property type="evidence" value="ECO:0007669"/>
    <property type="project" value="UniProtKB-KW"/>
</dbReference>
<feature type="region of interest" description="Disordered" evidence="10">
    <location>
        <begin position="1"/>
        <end position="42"/>
    </location>
</feature>
<evidence type="ECO:0000256" key="8">
    <source>
        <dbReference type="RuleBase" id="RU000416"/>
    </source>
</evidence>
<dbReference type="InterPro" id="IPR050390">
    <property type="entry name" value="C5-Methyltransferase"/>
</dbReference>
<evidence type="ECO:0000256" key="10">
    <source>
        <dbReference type="SAM" id="MobiDB-lite"/>
    </source>
</evidence>
<dbReference type="Gene3D" id="3.90.120.10">
    <property type="entry name" value="DNA Methylase, subunit A, domain 2"/>
    <property type="match status" value="1"/>
</dbReference>
<evidence type="ECO:0000256" key="6">
    <source>
        <dbReference type="ARBA" id="ARBA00023242"/>
    </source>
</evidence>
<dbReference type="InterPro" id="IPR001025">
    <property type="entry name" value="BAH_dom"/>
</dbReference>
<dbReference type="EMBL" id="PDND01000172">
    <property type="protein sequence ID" value="PGH30445.1"/>
    <property type="molecule type" value="Genomic_DNA"/>
</dbReference>
<dbReference type="PANTHER" id="PTHR10629:SF54">
    <property type="entry name" value="DNA METHYLTRANSFERASE DIM-2"/>
    <property type="match status" value="1"/>
</dbReference>
<keyword evidence="6" id="KW-0539">Nucleus</keyword>
<evidence type="ECO:0000259" key="11">
    <source>
        <dbReference type="PROSITE" id="PS51038"/>
    </source>
</evidence>
<dbReference type="InterPro" id="IPR029063">
    <property type="entry name" value="SAM-dependent_MTases_sf"/>
</dbReference>
<dbReference type="STRING" id="73230.A0A2B7ZA55"/>
<dbReference type="GO" id="GO:0032259">
    <property type="term" value="P:methylation"/>
    <property type="evidence" value="ECO:0007669"/>
    <property type="project" value="UniProtKB-KW"/>
</dbReference>
<comment type="catalytic activity">
    <reaction evidence="9">
        <text>a 2'-deoxycytidine in DNA + S-adenosyl-L-methionine = a 5-methyl-2'-deoxycytidine in DNA + S-adenosyl-L-homocysteine + H(+)</text>
        <dbReference type="Rhea" id="RHEA:13681"/>
        <dbReference type="Rhea" id="RHEA-COMP:11369"/>
        <dbReference type="Rhea" id="RHEA-COMP:11370"/>
        <dbReference type="ChEBI" id="CHEBI:15378"/>
        <dbReference type="ChEBI" id="CHEBI:57856"/>
        <dbReference type="ChEBI" id="CHEBI:59789"/>
        <dbReference type="ChEBI" id="CHEBI:85452"/>
        <dbReference type="ChEBI" id="CHEBI:85454"/>
        <dbReference type="EC" id="2.1.1.37"/>
    </reaction>
</comment>
<evidence type="ECO:0000313" key="12">
    <source>
        <dbReference type="EMBL" id="PGH30445.1"/>
    </source>
</evidence>